<gene>
    <name evidence="1" type="ORF">PENTCL1PPCAC_21999</name>
</gene>
<dbReference type="AlphaFoldDB" id="A0AAV5TZ88"/>
<proteinExistence type="predicted"/>
<evidence type="ECO:0000313" key="1">
    <source>
        <dbReference type="EMBL" id="GMS99824.1"/>
    </source>
</evidence>
<evidence type="ECO:0000313" key="2">
    <source>
        <dbReference type="Proteomes" id="UP001432027"/>
    </source>
</evidence>
<reference evidence="1" key="1">
    <citation type="submission" date="2023-10" db="EMBL/GenBank/DDBJ databases">
        <title>Genome assembly of Pristionchus species.</title>
        <authorList>
            <person name="Yoshida K."/>
            <person name="Sommer R.J."/>
        </authorList>
    </citation>
    <scope>NUCLEOTIDE SEQUENCE</scope>
    <source>
        <strain evidence="1">RS0144</strain>
    </source>
</reference>
<organism evidence="1 2">
    <name type="scientific">Pristionchus entomophagus</name>
    <dbReference type="NCBI Taxonomy" id="358040"/>
    <lineage>
        <taxon>Eukaryota</taxon>
        <taxon>Metazoa</taxon>
        <taxon>Ecdysozoa</taxon>
        <taxon>Nematoda</taxon>
        <taxon>Chromadorea</taxon>
        <taxon>Rhabditida</taxon>
        <taxon>Rhabditina</taxon>
        <taxon>Diplogasteromorpha</taxon>
        <taxon>Diplogasteroidea</taxon>
        <taxon>Neodiplogasteridae</taxon>
        <taxon>Pristionchus</taxon>
    </lineage>
</organism>
<protein>
    <submittedName>
        <fullName evidence="1">Uncharacterized protein</fullName>
    </submittedName>
</protein>
<feature type="non-terminal residue" evidence="1">
    <location>
        <position position="1"/>
    </location>
</feature>
<sequence length="121" mass="13056">HRDVAVDGMLFPICKVLCSSEIEKQRVVHDEAREAVINHRLVTYNSKVSIRGVSISSGSDKACLVLSTHMTNVLPVSQVVSIAQVAMKEHASCFKDVKFATAPQSLLMVLSHTGANGLPIS</sequence>
<name>A0AAV5TZ88_9BILA</name>
<feature type="non-terminal residue" evidence="1">
    <location>
        <position position="121"/>
    </location>
</feature>
<comment type="caution">
    <text evidence="1">The sequence shown here is derived from an EMBL/GenBank/DDBJ whole genome shotgun (WGS) entry which is preliminary data.</text>
</comment>
<dbReference type="Proteomes" id="UP001432027">
    <property type="component" value="Unassembled WGS sequence"/>
</dbReference>
<accession>A0AAV5TZ88</accession>
<dbReference type="EMBL" id="BTSX01000005">
    <property type="protein sequence ID" value="GMS99824.1"/>
    <property type="molecule type" value="Genomic_DNA"/>
</dbReference>
<keyword evidence="2" id="KW-1185">Reference proteome</keyword>